<accession>A0A2X3HDD4</accession>
<dbReference type="EC" id="3.-.-.-" evidence="1"/>
<dbReference type="Gene3D" id="3.30.1240.10">
    <property type="match status" value="1"/>
</dbReference>
<sequence>MILSKTKRNEKCEARSHLFFDMDGTLLTKEAEVSEKSLEALERLRANHIIPIIATGRTTPEIATKMELTGINSAIIMNGQAVIYEGKKVYEDILEPELMKRLTEEAKSQGVEACFYNDLKIRATSHNLLTKAHYDFLGEPMPIKDPAFFEKESINMALLLLESGDDYFKDRFPELQFVRNTPFSNDVLRKDSSKAKGIKKFLDICGYEDVPTYAFGDGNNDLEMFQAVHYGIAMENAVPALKAHAHFVTDSHNDEGIFKGLKHMGLI</sequence>
<dbReference type="Proteomes" id="UP000250257">
    <property type="component" value="Unassembled WGS sequence"/>
</dbReference>
<protein>
    <submittedName>
        <fullName evidence="1">Hydrolase M6_Spy0533</fullName>
        <ecNumber evidence="1">3.-.-.-</ecNumber>
    </submittedName>
</protein>
<dbReference type="SFLD" id="SFLDS00003">
    <property type="entry name" value="Haloacid_Dehalogenase"/>
    <property type="match status" value="1"/>
</dbReference>
<reference evidence="1 2" key="1">
    <citation type="submission" date="2018-06" db="EMBL/GenBank/DDBJ databases">
        <authorList>
            <consortium name="Pathogen Informatics"/>
            <person name="Doyle S."/>
        </authorList>
    </citation>
    <scope>NUCLEOTIDE SEQUENCE [LARGE SCALE GENOMIC DNA]</scope>
    <source>
        <strain evidence="1 2">NCTC13940</strain>
    </source>
</reference>
<dbReference type="Pfam" id="PF08282">
    <property type="entry name" value="Hydrolase_3"/>
    <property type="match status" value="1"/>
</dbReference>
<dbReference type="InterPro" id="IPR000150">
    <property type="entry name" value="Cof"/>
</dbReference>
<evidence type="ECO:0000313" key="2">
    <source>
        <dbReference type="Proteomes" id="UP000250257"/>
    </source>
</evidence>
<dbReference type="PANTHER" id="PTHR10000">
    <property type="entry name" value="PHOSPHOSERINE PHOSPHATASE"/>
    <property type="match status" value="1"/>
</dbReference>
<dbReference type="NCBIfam" id="TIGR00099">
    <property type="entry name" value="Cof-subfamily"/>
    <property type="match status" value="1"/>
</dbReference>
<dbReference type="Gene3D" id="3.40.50.1000">
    <property type="entry name" value="HAD superfamily/HAD-like"/>
    <property type="match status" value="1"/>
</dbReference>
<dbReference type="GO" id="GO:0016791">
    <property type="term" value="F:phosphatase activity"/>
    <property type="evidence" value="ECO:0007669"/>
    <property type="project" value="TreeGrafter"/>
</dbReference>
<dbReference type="SFLD" id="SFLDG01140">
    <property type="entry name" value="C2.B:_Phosphomannomutase_and_P"/>
    <property type="match status" value="1"/>
</dbReference>
<dbReference type="InterPro" id="IPR036412">
    <property type="entry name" value="HAD-like_sf"/>
</dbReference>
<dbReference type="PANTHER" id="PTHR10000:SF25">
    <property type="entry name" value="PHOSPHATASE YKRA-RELATED"/>
    <property type="match status" value="1"/>
</dbReference>
<dbReference type="InterPro" id="IPR006379">
    <property type="entry name" value="HAD-SF_hydro_IIB"/>
</dbReference>
<dbReference type="AlphaFoldDB" id="A0A2X3HDD4"/>
<dbReference type="STRING" id="1214117.LFLEISCH_07353"/>
<keyword evidence="1" id="KW-0378">Hydrolase</keyword>
<proteinExistence type="predicted"/>
<dbReference type="SUPFAM" id="SSF56784">
    <property type="entry name" value="HAD-like"/>
    <property type="match status" value="1"/>
</dbReference>
<dbReference type="RefSeq" id="WP_258404551.1">
    <property type="nucleotide sequence ID" value="NZ_UAWT01000014.1"/>
</dbReference>
<organism evidence="1 2">
    <name type="scientific">Listeria fleischmannii subsp. fleischmannii</name>
    <dbReference type="NCBI Taxonomy" id="1671902"/>
    <lineage>
        <taxon>Bacteria</taxon>
        <taxon>Bacillati</taxon>
        <taxon>Bacillota</taxon>
        <taxon>Bacilli</taxon>
        <taxon>Bacillales</taxon>
        <taxon>Listeriaceae</taxon>
        <taxon>Listeria</taxon>
    </lineage>
</organism>
<gene>
    <name evidence="1" type="ORF">NCTC13940_01436</name>
</gene>
<name>A0A2X3HDD4_9LIST</name>
<dbReference type="PROSITE" id="PS01229">
    <property type="entry name" value="COF_2"/>
    <property type="match status" value="1"/>
</dbReference>
<dbReference type="InterPro" id="IPR023214">
    <property type="entry name" value="HAD_sf"/>
</dbReference>
<evidence type="ECO:0000313" key="1">
    <source>
        <dbReference type="EMBL" id="SQC69254.1"/>
    </source>
</evidence>
<dbReference type="GO" id="GO:0005829">
    <property type="term" value="C:cytosol"/>
    <property type="evidence" value="ECO:0007669"/>
    <property type="project" value="TreeGrafter"/>
</dbReference>
<dbReference type="GO" id="GO:0000287">
    <property type="term" value="F:magnesium ion binding"/>
    <property type="evidence" value="ECO:0007669"/>
    <property type="project" value="TreeGrafter"/>
</dbReference>
<dbReference type="NCBIfam" id="TIGR01484">
    <property type="entry name" value="HAD-SF-IIB"/>
    <property type="match status" value="1"/>
</dbReference>
<dbReference type="EMBL" id="UAWT01000014">
    <property type="protein sequence ID" value="SQC69254.1"/>
    <property type="molecule type" value="Genomic_DNA"/>
</dbReference>